<sequence>MTGTPSGAVPQTVEALEIDLLLEAIFRCYGHDFRGYRREVLKRRLQPLIRDEGLDGLSALQGRVLHDPACSARVIRALTQRPASLFDDPEYFRQLREVMTPWLRSCPSPRVWLAECGTAEDACALAILLAEEGLHEKTHIFATAEDEGLLRDASSGRFAAGRLAEYVYNYRAAGGKRELSDYFGRDAGGPLFSEALRSNITWAQYSLATDASFNEFQMIVCRRALRDFGGHLRRRTLQLFYESMPLFGILSVDERDDMQAAPFVQRYKPVAEACGLYRRIA</sequence>
<dbReference type="PROSITE" id="PS50123">
    <property type="entry name" value="CHER"/>
    <property type="match status" value="1"/>
</dbReference>
<dbReference type="SUPFAM" id="SSF53335">
    <property type="entry name" value="S-adenosyl-L-methionine-dependent methyltransferases"/>
    <property type="match status" value="1"/>
</dbReference>
<dbReference type="InterPro" id="IPR029063">
    <property type="entry name" value="SAM-dependent_MTases_sf"/>
</dbReference>
<feature type="domain" description="CheR-type methyltransferase" evidence="1">
    <location>
        <begin position="17"/>
        <end position="258"/>
    </location>
</feature>
<dbReference type="InterPro" id="IPR022642">
    <property type="entry name" value="CheR_C"/>
</dbReference>
<protein>
    <submittedName>
        <fullName evidence="2">Chemotaxis protein CheR</fullName>
    </submittedName>
</protein>
<dbReference type="RefSeq" id="WP_220806794.1">
    <property type="nucleotide sequence ID" value="NZ_BPMK01000002.1"/>
</dbReference>
<dbReference type="PANTHER" id="PTHR24422:SF8">
    <property type="entry name" value="CHEMOTAXIS PROTEIN"/>
    <property type="match status" value="1"/>
</dbReference>
<evidence type="ECO:0000313" key="2">
    <source>
        <dbReference type="EMBL" id="GIZ50624.1"/>
    </source>
</evidence>
<dbReference type="Pfam" id="PF03705">
    <property type="entry name" value="CheR_N"/>
    <property type="match status" value="1"/>
</dbReference>
<dbReference type="Gene3D" id="3.40.50.150">
    <property type="entry name" value="Vaccinia Virus protein VP39"/>
    <property type="match status" value="1"/>
</dbReference>
<dbReference type="PANTHER" id="PTHR24422">
    <property type="entry name" value="CHEMOTAXIS PROTEIN METHYLTRANSFERASE"/>
    <property type="match status" value="1"/>
</dbReference>
<dbReference type="EMBL" id="BPMK01000002">
    <property type="protein sequence ID" value="GIZ50624.1"/>
    <property type="molecule type" value="Genomic_DNA"/>
</dbReference>
<dbReference type="SUPFAM" id="SSF47757">
    <property type="entry name" value="Chemotaxis receptor methyltransferase CheR, N-terminal domain"/>
    <property type="match status" value="1"/>
</dbReference>
<comment type="caution">
    <text evidence="2">The sequence shown here is derived from an EMBL/GenBank/DDBJ whole genome shotgun (WGS) entry which is preliminary data.</text>
</comment>
<dbReference type="PRINTS" id="PR00996">
    <property type="entry name" value="CHERMTFRASE"/>
</dbReference>
<evidence type="ECO:0000313" key="3">
    <source>
        <dbReference type="Proteomes" id="UP000887222"/>
    </source>
</evidence>
<proteinExistence type="predicted"/>
<accession>A0ABQ4Q0F8</accession>
<dbReference type="Proteomes" id="UP000887222">
    <property type="component" value="Unassembled WGS sequence"/>
</dbReference>
<dbReference type="Pfam" id="PF01739">
    <property type="entry name" value="CheR"/>
    <property type="match status" value="1"/>
</dbReference>
<organism evidence="2 3">
    <name type="scientific">Noviherbaspirillum aridicola</name>
    <dbReference type="NCBI Taxonomy" id="2849687"/>
    <lineage>
        <taxon>Bacteria</taxon>
        <taxon>Pseudomonadati</taxon>
        <taxon>Pseudomonadota</taxon>
        <taxon>Betaproteobacteria</taxon>
        <taxon>Burkholderiales</taxon>
        <taxon>Oxalobacteraceae</taxon>
        <taxon>Noviherbaspirillum</taxon>
    </lineage>
</organism>
<evidence type="ECO:0000259" key="1">
    <source>
        <dbReference type="PROSITE" id="PS50123"/>
    </source>
</evidence>
<gene>
    <name evidence="2" type="ORF">NCCP691_06380</name>
</gene>
<name>A0ABQ4Q0F8_9BURK</name>
<dbReference type="InterPro" id="IPR000780">
    <property type="entry name" value="CheR_MeTrfase"/>
</dbReference>
<reference evidence="2 3" key="1">
    <citation type="journal article" date="2022" name="Int. J. Syst. Evol. Microbiol.">
        <title>Noviherbaspirillum aridicola sp. nov., isolated from an arid soil in Pakistan.</title>
        <authorList>
            <person name="Khan I.U."/>
            <person name="Saqib M."/>
            <person name="Amin A."/>
            <person name="Hussain F."/>
            <person name="Li L."/>
            <person name="Liu Y.H."/>
            <person name="Fang B.Z."/>
            <person name="Ahmed I."/>
            <person name="Li W.J."/>
        </authorList>
    </citation>
    <scope>NUCLEOTIDE SEQUENCE [LARGE SCALE GENOMIC DNA]</scope>
    <source>
        <strain evidence="2 3">NCCP-691</strain>
    </source>
</reference>
<dbReference type="InterPro" id="IPR022641">
    <property type="entry name" value="CheR_N"/>
</dbReference>
<keyword evidence="3" id="KW-1185">Reference proteome</keyword>
<dbReference type="SMART" id="SM00138">
    <property type="entry name" value="MeTrc"/>
    <property type="match status" value="1"/>
</dbReference>
<dbReference type="InterPro" id="IPR050903">
    <property type="entry name" value="Bact_Chemotaxis_MeTrfase"/>
</dbReference>